<reference evidence="10 11" key="1">
    <citation type="journal article" date="2006" name="Int. J. Syst. Evol. Microbiol.">
        <title>Dyella yeojuensis sp. nov., isolated from greenhouse soil in Korea.</title>
        <authorList>
            <person name="Kim B.Y."/>
            <person name="Weon H.Y."/>
            <person name="Lee K.H."/>
            <person name="Seok S.J."/>
            <person name="Kwon S.W."/>
            <person name="Go S.J."/>
            <person name="Stackebrandt E."/>
        </authorList>
    </citation>
    <scope>NUCLEOTIDE SEQUENCE [LARGE SCALE GENOMIC DNA]</scope>
    <source>
        <strain evidence="10 11">DSM 17673</strain>
    </source>
</reference>
<dbReference type="GO" id="GO:0004156">
    <property type="term" value="F:dihydropteroate synthase activity"/>
    <property type="evidence" value="ECO:0007669"/>
    <property type="project" value="UniProtKB-EC"/>
</dbReference>
<evidence type="ECO:0000256" key="2">
    <source>
        <dbReference type="ARBA" id="ARBA00001946"/>
    </source>
</evidence>
<organism evidence="10 11">
    <name type="scientific">Luteibacter yeojuensis</name>
    <dbReference type="NCBI Taxonomy" id="345309"/>
    <lineage>
        <taxon>Bacteria</taxon>
        <taxon>Pseudomonadati</taxon>
        <taxon>Pseudomonadota</taxon>
        <taxon>Gammaproteobacteria</taxon>
        <taxon>Lysobacterales</taxon>
        <taxon>Rhodanobacteraceae</taxon>
        <taxon>Luteibacter</taxon>
    </lineage>
</organism>
<dbReference type="PROSITE" id="PS00792">
    <property type="entry name" value="DHPS_1"/>
    <property type="match status" value="1"/>
</dbReference>
<evidence type="ECO:0000313" key="10">
    <source>
        <dbReference type="EMBL" id="NID14461.1"/>
    </source>
</evidence>
<dbReference type="Gene3D" id="3.20.20.20">
    <property type="entry name" value="Dihydropteroate synthase-like"/>
    <property type="match status" value="1"/>
</dbReference>
<dbReference type="GO" id="GO:0005829">
    <property type="term" value="C:cytosol"/>
    <property type="evidence" value="ECO:0007669"/>
    <property type="project" value="TreeGrafter"/>
</dbReference>
<feature type="domain" description="Pterin-binding" evidence="9">
    <location>
        <begin position="148"/>
        <end position="401"/>
    </location>
</feature>
<dbReference type="PANTHER" id="PTHR20941:SF1">
    <property type="entry name" value="FOLIC ACID SYNTHESIS PROTEIN FOL1"/>
    <property type="match status" value="1"/>
</dbReference>
<comment type="pathway">
    <text evidence="3">Cofactor biosynthesis; tetrahydrofolate biosynthesis; 7,8-dihydrofolate from 2-amino-4-hydroxy-6-hydroxymethyl-7,8-dihydropteridine diphosphate and 4-aminobenzoate: step 1/2.</text>
</comment>
<dbReference type="Pfam" id="PF00809">
    <property type="entry name" value="Pterin_bind"/>
    <property type="match status" value="1"/>
</dbReference>
<keyword evidence="8" id="KW-0289">Folate biosynthesis</keyword>
<dbReference type="GO" id="GO:0046654">
    <property type="term" value="P:tetrahydrofolate biosynthetic process"/>
    <property type="evidence" value="ECO:0007669"/>
    <property type="project" value="TreeGrafter"/>
</dbReference>
<evidence type="ECO:0000313" key="11">
    <source>
        <dbReference type="Proteomes" id="UP000518878"/>
    </source>
</evidence>
<dbReference type="PANTHER" id="PTHR20941">
    <property type="entry name" value="FOLATE SYNTHESIS PROTEINS"/>
    <property type="match status" value="1"/>
</dbReference>
<dbReference type="SUPFAM" id="SSF51717">
    <property type="entry name" value="Dihydropteroate synthetase-like"/>
    <property type="match status" value="1"/>
</dbReference>
<evidence type="ECO:0000259" key="9">
    <source>
        <dbReference type="PROSITE" id="PS50972"/>
    </source>
</evidence>
<gene>
    <name evidence="10" type="primary">folP</name>
    <name evidence="10" type="ORF">HBF32_03160</name>
</gene>
<dbReference type="GO" id="GO:0046872">
    <property type="term" value="F:metal ion binding"/>
    <property type="evidence" value="ECO:0007669"/>
    <property type="project" value="UniProtKB-KW"/>
</dbReference>
<dbReference type="PROSITE" id="PS00793">
    <property type="entry name" value="DHPS_2"/>
    <property type="match status" value="1"/>
</dbReference>
<comment type="cofactor">
    <cofactor evidence="2">
        <name>Mg(2+)</name>
        <dbReference type="ChEBI" id="CHEBI:18420"/>
    </cofactor>
</comment>
<dbReference type="InterPro" id="IPR006390">
    <property type="entry name" value="DHP_synth_dom"/>
</dbReference>
<accession>A0A7X5TNC5</accession>
<keyword evidence="7" id="KW-0460">Magnesium</keyword>
<dbReference type="Proteomes" id="UP000518878">
    <property type="component" value="Unassembled WGS sequence"/>
</dbReference>
<protein>
    <recommendedName>
        <fullName evidence="4">dihydropteroate synthase</fullName>
        <ecNumber evidence="4">2.5.1.15</ecNumber>
    </recommendedName>
</protein>
<dbReference type="InterPro" id="IPR000489">
    <property type="entry name" value="Pterin-binding_dom"/>
</dbReference>
<sequence length="427" mass="45313">MESQPAHALGPLGPCRGVGHFARAGRGGHHRLPPRVGARGQVADVRQLHLPGPSLHAPRDAAAGTLFPLPQPRRLDAEGALAALVARGRARFREGFGAYRAVRYPRFHRRAALLPSLHGSAGRHAAVNVDPFATVLDCNGRALSLDRPRVVGIVNATPDSFSDGGRHASPEAAYAHAMRLAEEGADMLDVGGESTRPGAAEVSAEEEIRRIVPLIERLAAATTLPISVDTSKPEVMRAAVGAGAGMINDVYALRREGALDAAAELRVPVCLVHMQGEPRTMQEAPDYGDVVGDVHRFLTDRLFACELAGIDRRRVLVDPGFGFGKTLEHNLALLRATARFAELGAGAYVGVSRKAMIAAITGRQDHAARVHGSVAAALIAVQRGALMVRVHDVAPTVDALAVWAAVKAGDTTPRHDKPAMPRWPDDD</sequence>
<evidence type="ECO:0000256" key="1">
    <source>
        <dbReference type="ARBA" id="ARBA00000012"/>
    </source>
</evidence>
<evidence type="ECO:0000256" key="3">
    <source>
        <dbReference type="ARBA" id="ARBA00004763"/>
    </source>
</evidence>
<dbReference type="CDD" id="cd00739">
    <property type="entry name" value="DHPS"/>
    <property type="match status" value="1"/>
</dbReference>
<evidence type="ECO:0000256" key="5">
    <source>
        <dbReference type="ARBA" id="ARBA00022679"/>
    </source>
</evidence>
<dbReference type="PROSITE" id="PS50972">
    <property type="entry name" value="PTERIN_BINDING"/>
    <property type="match status" value="1"/>
</dbReference>
<keyword evidence="6" id="KW-0479">Metal-binding</keyword>
<comment type="caution">
    <text evidence="10">The sequence shown here is derived from an EMBL/GenBank/DDBJ whole genome shotgun (WGS) entry which is preliminary data.</text>
</comment>
<keyword evidence="11" id="KW-1185">Reference proteome</keyword>
<dbReference type="InterPro" id="IPR045031">
    <property type="entry name" value="DHP_synth-like"/>
</dbReference>
<dbReference type="AlphaFoldDB" id="A0A7X5TNC5"/>
<evidence type="ECO:0000256" key="6">
    <source>
        <dbReference type="ARBA" id="ARBA00022723"/>
    </source>
</evidence>
<proteinExistence type="predicted"/>
<name>A0A7X5TNC5_9GAMM</name>
<dbReference type="NCBIfam" id="TIGR01496">
    <property type="entry name" value="DHPS"/>
    <property type="match status" value="1"/>
</dbReference>
<evidence type="ECO:0000256" key="8">
    <source>
        <dbReference type="ARBA" id="ARBA00022909"/>
    </source>
</evidence>
<keyword evidence="5 10" id="KW-0808">Transferase</keyword>
<comment type="catalytic activity">
    <reaction evidence="1">
        <text>(7,8-dihydropterin-6-yl)methyl diphosphate + 4-aminobenzoate = 7,8-dihydropteroate + diphosphate</text>
        <dbReference type="Rhea" id="RHEA:19949"/>
        <dbReference type="ChEBI" id="CHEBI:17836"/>
        <dbReference type="ChEBI" id="CHEBI:17839"/>
        <dbReference type="ChEBI" id="CHEBI:33019"/>
        <dbReference type="ChEBI" id="CHEBI:72950"/>
        <dbReference type="EC" id="2.5.1.15"/>
    </reaction>
</comment>
<dbReference type="GO" id="GO:0046656">
    <property type="term" value="P:folic acid biosynthetic process"/>
    <property type="evidence" value="ECO:0007669"/>
    <property type="project" value="UniProtKB-KW"/>
</dbReference>
<evidence type="ECO:0000256" key="7">
    <source>
        <dbReference type="ARBA" id="ARBA00022842"/>
    </source>
</evidence>
<dbReference type="EC" id="2.5.1.15" evidence="4"/>
<evidence type="ECO:0000256" key="4">
    <source>
        <dbReference type="ARBA" id="ARBA00012458"/>
    </source>
</evidence>
<dbReference type="EMBL" id="JAAQTL010000001">
    <property type="protein sequence ID" value="NID14461.1"/>
    <property type="molecule type" value="Genomic_DNA"/>
</dbReference>
<dbReference type="InterPro" id="IPR011005">
    <property type="entry name" value="Dihydropteroate_synth-like_sf"/>
</dbReference>